<dbReference type="PANTHER" id="PTHR47396:SF1">
    <property type="entry name" value="ATP-DEPENDENT HELICASE IRC3-RELATED"/>
    <property type="match status" value="1"/>
</dbReference>
<dbReference type="CDD" id="cd18799">
    <property type="entry name" value="SF2_C_EcoAI-like"/>
    <property type="match status" value="1"/>
</dbReference>
<accession>A0A3P3U431</accession>
<dbReference type="InterPro" id="IPR006935">
    <property type="entry name" value="Helicase/UvrB_N"/>
</dbReference>
<evidence type="ECO:0000259" key="1">
    <source>
        <dbReference type="PROSITE" id="PS51192"/>
    </source>
</evidence>
<dbReference type="GO" id="GO:0005829">
    <property type="term" value="C:cytosol"/>
    <property type="evidence" value="ECO:0007669"/>
    <property type="project" value="TreeGrafter"/>
</dbReference>
<dbReference type="InterPro" id="IPR025202">
    <property type="entry name" value="PLD-like_dom"/>
</dbReference>
<evidence type="ECO:0000259" key="2">
    <source>
        <dbReference type="PROSITE" id="PS51194"/>
    </source>
</evidence>
<organism evidence="3 4">
    <name type="scientific">Paenibacillus oralis</name>
    <dbReference type="NCBI Taxonomy" id="2490856"/>
    <lineage>
        <taxon>Bacteria</taxon>
        <taxon>Bacillati</taxon>
        <taxon>Bacillota</taxon>
        <taxon>Bacilli</taxon>
        <taxon>Bacillales</taxon>
        <taxon>Paenibacillaceae</taxon>
        <taxon>Paenibacillus</taxon>
    </lineage>
</organism>
<gene>
    <name evidence="3" type="ORF">EHV15_10690</name>
</gene>
<dbReference type="SUPFAM" id="SSF52540">
    <property type="entry name" value="P-loop containing nucleoside triphosphate hydrolases"/>
    <property type="match status" value="1"/>
</dbReference>
<feature type="domain" description="Helicase C-terminal" evidence="2">
    <location>
        <begin position="441"/>
        <end position="597"/>
    </location>
</feature>
<dbReference type="Pfam" id="PF04851">
    <property type="entry name" value="ResIII"/>
    <property type="match status" value="1"/>
</dbReference>
<keyword evidence="4" id="KW-1185">Reference proteome</keyword>
<dbReference type="CDD" id="cd18032">
    <property type="entry name" value="DEXHc_RE_I_III_res"/>
    <property type="match status" value="1"/>
</dbReference>
<dbReference type="Gene3D" id="3.40.50.300">
    <property type="entry name" value="P-loop containing nucleotide triphosphate hydrolases"/>
    <property type="match status" value="2"/>
</dbReference>
<dbReference type="RefSeq" id="WP_128631177.1">
    <property type="nucleotide sequence ID" value="NZ_RRCN01000001.1"/>
</dbReference>
<dbReference type="Pfam" id="PF26350">
    <property type="entry name" value="DUF8090"/>
    <property type="match status" value="1"/>
</dbReference>
<dbReference type="InterPro" id="IPR027417">
    <property type="entry name" value="P-loop_NTPase"/>
</dbReference>
<evidence type="ECO:0000313" key="3">
    <source>
        <dbReference type="EMBL" id="RRJ63333.1"/>
    </source>
</evidence>
<dbReference type="PROSITE" id="PS51194">
    <property type="entry name" value="HELICASE_CTER"/>
    <property type="match status" value="1"/>
</dbReference>
<dbReference type="Pfam" id="PF00271">
    <property type="entry name" value="Helicase_C"/>
    <property type="match status" value="1"/>
</dbReference>
<dbReference type="InterPro" id="IPR058403">
    <property type="entry name" value="DUF8090"/>
</dbReference>
<dbReference type="InterPro" id="IPR001650">
    <property type="entry name" value="Helicase_C-like"/>
</dbReference>
<dbReference type="Pfam" id="PF11907">
    <property type="entry name" value="DUF3427"/>
    <property type="match status" value="1"/>
</dbReference>
<protein>
    <submittedName>
        <fullName evidence="3">DUF3427 domain-containing protein</fullName>
    </submittedName>
</protein>
<dbReference type="GO" id="GO:0016787">
    <property type="term" value="F:hydrolase activity"/>
    <property type="evidence" value="ECO:0007669"/>
    <property type="project" value="InterPro"/>
</dbReference>
<dbReference type="InterPro" id="IPR021835">
    <property type="entry name" value="DUF3427"/>
</dbReference>
<sequence>MELREIYKDSELNESLDNGSLVESINEDSIKYPPKLLVNNPSINQNILTPLLEELEQCKSFMFIVAFVTESGLATLKSHFLDLKRKGIRGRLLTSTYLHFNHPKVFYELLKIDNMEVRLSDLKGFHSKGYIFINEEHHSLIIGSANLTAQALKVNYEWSVKLTLNSHADSVKEIISQYEEVWNKSYVLTEAWIKDYEKTYVRHSAEEIMVEWLSAAATQESPQKVTSTIEPNKMQKIALQKIEQVRLANKQKALIVSATGTGKTYLSAFDVKSFNPSRMLFIAHREQILQQARADFTRIIGGNEQNYGILSSNSKSTQAKYLFATIQSISKTEVLNNFSSEEFDYILIDEVHKAGASSYQKVIDHFCPQFLMGMTATPERTDEFNIYQLFDYNVAYEIRLQEALEEDMLCSFHYFGVTDFEYDGRLIDDTAMLTKLATEERVDHIISKIEYYGFSGENVKGLIFCSRKEEAIKLSQMMNDKGYRTIALTGEDSIQFREQQIEALESGKIDYILTVDIFNEGIDIPCINQVILLRQTQSSIVFVQQLGRGLRKHNDKEFVTIIDFIGNYKNNYLIPIALSDDRSMNKDNIRRSLNDTSYIKGVSTINFEEVAKAQIFKSINKSNLTELKKLREAFLELQYRIGRVPMLFDFIIQRSIDPIIIVKTFESYYKFLKKIKIEVNELTLYEEKILYALSAEILPGKRKHEVILLDLLIGENRVSYDQYIEVLQQTGCKIDKATIASVLRVYDLTFFITSQRIKYGEEPICILENGYFKLNEKFRNALNTNIYFREMVIDILNCAKEKVNIYSGNSSLTLYQKYSRKDVCKLLNWESDETSTVYGYKIKNNTCPIFVTYHKQEEIDSGIKYEDEFLSPKILRWFTRRNRTLESEEVKKIVNAEKSGIEIHIFVKKDDDEGSEFYYLGRANPNIATVEETVMEGKAVINMQLELENNVESSLYTYIRNGYIN</sequence>
<dbReference type="Proteomes" id="UP000267017">
    <property type="component" value="Unassembled WGS sequence"/>
</dbReference>
<dbReference type="InterPro" id="IPR014001">
    <property type="entry name" value="Helicase_ATP-bd"/>
</dbReference>
<dbReference type="GO" id="GO:0003677">
    <property type="term" value="F:DNA binding"/>
    <property type="evidence" value="ECO:0007669"/>
    <property type="project" value="InterPro"/>
</dbReference>
<evidence type="ECO:0000313" key="4">
    <source>
        <dbReference type="Proteomes" id="UP000267017"/>
    </source>
</evidence>
<dbReference type="AlphaFoldDB" id="A0A3P3U431"/>
<dbReference type="Gene3D" id="3.30.870.10">
    <property type="entry name" value="Endonuclease Chain A"/>
    <property type="match status" value="1"/>
</dbReference>
<name>A0A3P3U431_9BACL</name>
<dbReference type="PROSITE" id="PS51192">
    <property type="entry name" value="HELICASE_ATP_BIND_1"/>
    <property type="match status" value="1"/>
</dbReference>
<feature type="domain" description="Helicase ATP-binding" evidence="1">
    <location>
        <begin position="244"/>
        <end position="396"/>
    </location>
</feature>
<dbReference type="CDD" id="cd09204">
    <property type="entry name" value="PLDc_N_DEXD_b2"/>
    <property type="match status" value="1"/>
</dbReference>
<dbReference type="OrthoDB" id="9802848at2"/>
<proteinExistence type="predicted"/>
<comment type="caution">
    <text evidence="3">The sequence shown here is derived from an EMBL/GenBank/DDBJ whole genome shotgun (WGS) entry which is preliminary data.</text>
</comment>
<dbReference type="InterPro" id="IPR050742">
    <property type="entry name" value="Helicase_Restrict-Modif_Enz"/>
</dbReference>
<dbReference type="SMART" id="SM00490">
    <property type="entry name" value="HELICc"/>
    <property type="match status" value="1"/>
</dbReference>
<dbReference type="PANTHER" id="PTHR47396">
    <property type="entry name" value="TYPE I RESTRICTION ENZYME ECOKI R PROTEIN"/>
    <property type="match status" value="1"/>
</dbReference>
<dbReference type="SMART" id="SM00487">
    <property type="entry name" value="DEXDc"/>
    <property type="match status" value="1"/>
</dbReference>
<dbReference type="EMBL" id="RRCN01000001">
    <property type="protein sequence ID" value="RRJ63333.1"/>
    <property type="molecule type" value="Genomic_DNA"/>
</dbReference>
<dbReference type="GO" id="GO:0005524">
    <property type="term" value="F:ATP binding"/>
    <property type="evidence" value="ECO:0007669"/>
    <property type="project" value="InterPro"/>
</dbReference>
<reference evidence="3 4" key="1">
    <citation type="submission" date="2018-11" db="EMBL/GenBank/DDBJ databases">
        <title>Genome sequencing of Paenibacillus sp. KCOM 3021 (= ChDC PVNT-B20).</title>
        <authorList>
            <person name="Kook J.-K."/>
            <person name="Park S.-N."/>
            <person name="Lim Y.K."/>
        </authorList>
    </citation>
    <scope>NUCLEOTIDE SEQUENCE [LARGE SCALE GENOMIC DNA]</scope>
    <source>
        <strain evidence="3 4">KCOM 3021</strain>
    </source>
</reference>
<dbReference type="Pfam" id="PF13091">
    <property type="entry name" value="PLDc_2"/>
    <property type="match status" value="1"/>
</dbReference>
<dbReference type="SUPFAM" id="SSF56024">
    <property type="entry name" value="Phospholipase D/nuclease"/>
    <property type="match status" value="1"/>
</dbReference>